<evidence type="ECO:0000313" key="2">
    <source>
        <dbReference type="EMBL" id="CKT88317.1"/>
    </source>
</evidence>
<reference evidence="5 6" key="1">
    <citation type="submission" date="2015-03" db="EMBL/GenBank/DDBJ databases">
        <authorList>
            <consortium name="Pathogen Informatics"/>
        </authorList>
    </citation>
    <scope>NUCLEOTIDE SEQUENCE [LARGE SCALE GENOMIC DNA]</scope>
    <source>
        <strain evidence="3 6">Bir 172</strain>
        <strain evidence="2 8">Bir 185</strain>
        <strain evidence="1 7">Bir 187</strain>
        <strain evidence="4 5">M09401471</strain>
    </source>
</reference>
<organism evidence="2 8">
    <name type="scientific">Mycobacterium tuberculosis</name>
    <dbReference type="NCBI Taxonomy" id="1773"/>
    <lineage>
        <taxon>Bacteria</taxon>
        <taxon>Bacillati</taxon>
        <taxon>Actinomycetota</taxon>
        <taxon>Actinomycetes</taxon>
        <taxon>Mycobacteriales</taxon>
        <taxon>Mycobacteriaceae</taxon>
        <taxon>Mycobacterium</taxon>
        <taxon>Mycobacterium tuberculosis complex</taxon>
    </lineage>
</organism>
<evidence type="ECO:0000313" key="4">
    <source>
        <dbReference type="EMBL" id="COW71116.1"/>
    </source>
</evidence>
<dbReference type="EMBL" id="CSAJ01000469">
    <property type="protein sequence ID" value="COW71116.1"/>
    <property type="molecule type" value="Genomic_DNA"/>
</dbReference>
<evidence type="ECO:0000313" key="3">
    <source>
        <dbReference type="EMBL" id="CKU38042.1"/>
    </source>
</evidence>
<accession>A0A655ASX3</accession>
<dbReference type="AlphaFoldDB" id="A0A655ASX3"/>
<proteinExistence type="predicted"/>
<dbReference type="Proteomes" id="UP000048948">
    <property type="component" value="Unassembled WGS sequence"/>
</dbReference>
<evidence type="ECO:0000313" key="6">
    <source>
        <dbReference type="Proteomes" id="UP000048948"/>
    </source>
</evidence>
<evidence type="ECO:0000313" key="1">
    <source>
        <dbReference type="EMBL" id="CKT34884.1"/>
    </source>
</evidence>
<dbReference type="EMBL" id="CNFU01001358">
    <property type="protein sequence ID" value="CKT34884.1"/>
    <property type="molecule type" value="Genomic_DNA"/>
</dbReference>
<dbReference type="EMBL" id="CNFT01002031">
    <property type="protein sequence ID" value="CKT88317.1"/>
    <property type="molecule type" value="Genomic_DNA"/>
</dbReference>
<evidence type="ECO:0000313" key="5">
    <source>
        <dbReference type="Proteomes" id="UP000044938"/>
    </source>
</evidence>
<dbReference type="Proteomes" id="UP000044938">
    <property type="component" value="Unassembled WGS sequence"/>
</dbReference>
<evidence type="ECO:0000313" key="8">
    <source>
        <dbReference type="Proteomes" id="UP000050164"/>
    </source>
</evidence>
<dbReference type="EMBL" id="CNGE01001653">
    <property type="protein sequence ID" value="CKU38042.1"/>
    <property type="molecule type" value="Genomic_DNA"/>
</dbReference>
<dbReference type="Proteomes" id="UP000049023">
    <property type="component" value="Unassembled WGS sequence"/>
</dbReference>
<gene>
    <name evidence="4" type="ORF">ERS007720_03133</name>
    <name evidence="3" type="ORF">ERS027646_04736</name>
    <name evidence="2" type="ORF">ERS027659_04905</name>
    <name evidence="1" type="ORF">ERS027661_04234</name>
</gene>
<name>A0A655ASX3_MYCTX</name>
<sequence>MGARFRLRHSQFHIAGHGGVVIDPAPVIEHTAVPVVGELVQTGVGHQHRGLTQVLGQIAKGDVEDPVGVDARRTDTVLVLVARHAEKHQPTHAGGHRGCRGPT</sequence>
<dbReference type="Proteomes" id="UP000050164">
    <property type="component" value="Unassembled WGS sequence"/>
</dbReference>
<evidence type="ECO:0000313" key="7">
    <source>
        <dbReference type="Proteomes" id="UP000049023"/>
    </source>
</evidence>
<protein>
    <submittedName>
        <fullName evidence="2">Uncharacterized protein</fullName>
    </submittedName>
</protein>